<organism evidence="2 3">
    <name type="scientific">Mycena belliarum</name>
    <dbReference type="NCBI Taxonomy" id="1033014"/>
    <lineage>
        <taxon>Eukaryota</taxon>
        <taxon>Fungi</taxon>
        <taxon>Dikarya</taxon>
        <taxon>Basidiomycota</taxon>
        <taxon>Agaricomycotina</taxon>
        <taxon>Agaricomycetes</taxon>
        <taxon>Agaricomycetidae</taxon>
        <taxon>Agaricales</taxon>
        <taxon>Marasmiineae</taxon>
        <taxon>Mycenaceae</taxon>
        <taxon>Mycena</taxon>
    </lineage>
</organism>
<gene>
    <name evidence="2" type="ORF">B0H15DRAFT_931868</name>
</gene>
<keyword evidence="3" id="KW-1185">Reference proteome</keyword>
<name>A0AAD6XKK9_9AGAR</name>
<accession>A0AAD6XKK9</accession>
<dbReference type="EMBL" id="JARJCN010000035">
    <property type="protein sequence ID" value="KAJ7085154.1"/>
    <property type="molecule type" value="Genomic_DNA"/>
</dbReference>
<evidence type="ECO:0000256" key="1">
    <source>
        <dbReference type="SAM" id="MobiDB-lite"/>
    </source>
</evidence>
<dbReference type="Proteomes" id="UP001222325">
    <property type="component" value="Unassembled WGS sequence"/>
</dbReference>
<comment type="caution">
    <text evidence="2">The sequence shown here is derived from an EMBL/GenBank/DDBJ whole genome shotgun (WGS) entry which is preliminary data.</text>
</comment>
<evidence type="ECO:0000313" key="2">
    <source>
        <dbReference type="EMBL" id="KAJ7085154.1"/>
    </source>
</evidence>
<sequence length="94" mass="10084">MSLSGKKLLVLKQKLAAEGLVKKPVPASKIGYTYDDHSKDPPKDTPALPQGQDGRRSEQSQISYIGTDSLEDIFGAVRILIGNSSDEEAEVQGA</sequence>
<protein>
    <submittedName>
        <fullName evidence="2">Uncharacterized protein</fullName>
    </submittedName>
</protein>
<proteinExistence type="predicted"/>
<feature type="compositionally biased region" description="Basic and acidic residues" evidence="1">
    <location>
        <begin position="34"/>
        <end position="43"/>
    </location>
</feature>
<dbReference type="AlphaFoldDB" id="A0AAD6XKK9"/>
<feature type="region of interest" description="Disordered" evidence="1">
    <location>
        <begin position="29"/>
        <end position="61"/>
    </location>
</feature>
<reference evidence="2" key="1">
    <citation type="submission" date="2023-03" db="EMBL/GenBank/DDBJ databases">
        <title>Massive genome expansion in bonnet fungi (Mycena s.s.) driven by repeated elements and novel gene families across ecological guilds.</title>
        <authorList>
            <consortium name="Lawrence Berkeley National Laboratory"/>
            <person name="Harder C.B."/>
            <person name="Miyauchi S."/>
            <person name="Viragh M."/>
            <person name="Kuo A."/>
            <person name="Thoen E."/>
            <person name="Andreopoulos B."/>
            <person name="Lu D."/>
            <person name="Skrede I."/>
            <person name="Drula E."/>
            <person name="Henrissat B."/>
            <person name="Morin E."/>
            <person name="Kohler A."/>
            <person name="Barry K."/>
            <person name="LaButti K."/>
            <person name="Morin E."/>
            <person name="Salamov A."/>
            <person name="Lipzen A."/>
            <person name="Mereny Z."/>
            <person name="Hegedus B."/>
            <person name="Baldrian P."/>
            <person name="Stursova M."/>
            <person name="Weitz H."/>
            <person name="Taylor A."/>
            <person name="Grigoriev I.V."/>
            <person name="Nagy L.G."/>
            <person name="Martin F."/>
            <person name="Kauserud H."/>
        </authorList>
    </citation>
    <scope>NUCLEOTIDE SEQUENCE</scope>
    <source>
        <strain evidence="2">CBHHK173m</strain>
    </source>
</reference>
<evidence type="ECO:0000313" key="3">
    <source>
        <dbReference type="Proteomes" id="UP001222325"/>
    </source>
</evidence>